<dbReference type="Proteomes" id="UP001196980">
    <property type="component" value="Unassembled WGS sequence"/>
</dbReference>
<evidence type="ECO:0000256" key="2">
    <source>
        <dbReference type="ARBA" id="ARBA00012438"/>
    </source>
</evidence>
<dbReference type="EC" id="2.7.13.3" evidence="2"/>
<evidence type="ECO:0000259" key="3">
    <source>
        <dbReference type="PROSITE" id="PS50109"/>
    </source>
</evidence>
<protein>
    <recommendedName>
        <fullName evidence="2">histidine kinase</fullName>
        <ecNumber evidence="2">2.7.13.3</ecNumber>
    </recommendedName>
</protein>
<sequence length="423" mass="47472">MSKKDKQLADYAMVCDLICQLSAHVSEAATIDNIMHLFRTLCAPSKIIYIPIVEGLPSEAVTFPEKINAEPIISGLINDFKDDYAWTISGGGFRVKIKGREGLLGLMELDGLLFPEYKNHYLNLFLTIASAISLSISNSRLYQSLLIANNQLEKKTHELGQLNIHLEGQVRNKINEIRQKEQILIQQSKMATMGEMIGSIAHQWKQPLNAISVNIQDIKDAYEYGELNSEYIDNMIATSNEQVDFMAKTIDDFRNFFRPSKEKIAFNVVNSLKEVLSMFKDVFNKDSVTIGIFYDNGSELKCIGYPNEFKQVILNIINNSKDAIVVKRGKDPKAFFEGKIRITVHKEDHAVVVRVSDNGGGIPELIIERIFEPYFTTKPSDIGTGIGLYMSKTIIETNMAGSLTVRNIEEGAEFKIIIKAADG</sequence>
<accession>A0ABS6RUR7</accession>
<dbReference type="CDD" id="cd00075">
    <property type="entry name" value="HATPase"/>
    <property type="match status" value="1"/>
</dbReference>
<dbReference type="SMART" id="SM00387">
    <property type="entry name" value="HATPase_c"/>
    <property type="match status" value="1"/>
</dbReference>
<dbReference type="CDD" id="cd00082">
    <property type="entry name" value="HisKA"/>
    <property type="match status" value="1"/>
</dbReference>
<keyword evidence="4" id="KW-0418">Kinase</keyword>
<name>A0ABS6RUR7_9BACT</name>
<keyword evidence="5" id="KW-1185">Reference proteome</keyword>
<feature type="domain" description="Histidine kinase" evidence="3">
    <location>
        <begin position="199"/>
        <end position="422"/>
    </location>
</feature>
<comment type="catalytic activity">
    <reaction evidence="1">
        <text>ATP + protein L-histidine = ADP + protein N-phospho-L-histidine.</text>
        <dbReference type="EC" id="2.7.13.3"/>
    </reaction>
</comment>
<comment type="caution">
    <text evidence="4">The sequence shown here is derived from an EMBL/GenBank/DDBJ whole genome shotgun (WGS) entry which is preliminary data.</text>
</comment>
<dbReference type="EMBL" id="JABXWD010000011">
    <property type="protein sequence ID" value="MBV6340192.1"/>
    <property type="molecule type" value="Genomic_DNA"/>
</dbReference>
<dbReference type="GO" id="GO:0016301">
    <property type="term" value="F:kinase activity"/>
    <property type="evidence" value="ECO:0007669"/>
    <property type="project" value="UniProtKB-KW"/>
</dbReference>
<dbReference type="PROSITE" id="PS50109">
    <property type="entry name" value="HIS_KIN"/>
    <property type="match status" value="1"/>
</dbReference>
<dbReference type="PANTHER" id="PTHR43065:SF42">
    <property type="entry name" value="TWO-COMPONENT SENSOR PPRA"/>
    <property type="match status" value="1"/>
</dbReference>
<dbReference type="RefSeq" id="WP_218250815.1">
    <property type="nucleotide sequence ID" value="NZ_JABXWD010000011.1"/>
</dbReference>
<evidence type="ECO:0000313" key="5">
    <source>
        <dbReference type="Proteomes" id="UP001196980"/>
    </source>
</evidence>
<organism evidence="4 5">
    <name type="scientific">Candidatus Magnetobacterium casense</name>
    <dbReference type="NCBI Taxonomy" id="1455061"/>
    <lineage>
        <taxon>Bacteria</taxon>
        <taxon>Pseudomonadati</taxon>
        <taxon>Nitrospirota</taxon>
        <taxon>Thermodesulfovibrionia</taxon>
        <taxon>Thermodesulfovibrionales</taxon>
        <taxon>Candidatus Magnetobacteriaceae</taxon>
        <taxon>Candidatus Magnetobacterium</taxon>
    </lineage>
</organism>
<proteinExistence type="predicted"/>
<keyword evidence="4" id="KW-0808">Transferase</keyword>
<dbReference type="InterPro" id="IPR005467">
    <property type="entry name" value="His_kinase_dom"/>
</dbReference>
<gene>
    <name evidence="4" type="ORF">HWQ67_01210</name>
</gene>
<dbReference type="InterPro" id="IPR003594">
    <property type="entry name" value="HATPase_dom"/>
</dbReference>
<dbReference type="PANTHER" id="PTHR43065">
    <property type="entry name" value="SENSOR HISTIDINE KINASE"/>
    <property type="match status" value="1"/>
</dbReference>
<evidence type="ECO:0000313" key="4">
    <source>
        <dbReference type="EMBL" id="MBV6340192.1"/>
    </source>
</evidence>
<dbReference type="Pfam" id="PF02518">
    <property type="entry name" value="HATPase_c"/>
    <property type="match status" value="1"/>
</dbReference>
<reference evidence="4 5" key="1">
    <citation type="journal article" date="2020" name="J Geophys Res Biogeosci">
        <title>Magnetotaxis as an Adaptation to Enable Bacterial Shuttling of Microbial Sulfur and Sulfur Cycling Across Aquatic Oxic#Anoxic Interfaces.</title>
        <authorList>
            <person name="Li J."/>
            <person name="Liu P."/>
            <person name="Wang J."/>
            <person name="Roberts A.P."/>
            <person name="Pan Y."/>
        </authorList>
    </citation>
    <scope>NUCLEOTIDE SEQUENCE [LARGE SCALE GENOMIC DNA]</scope>
    <source>
        <strain evidence="4 5">MYR-1_YQ</strain>
    </source>
</reference>
<dbReference type="InterPro" id="IPR003661">
    <property type="entry name" value="HisK_dim/P_dom"/>
</dbReference>
<evidence type="ECO:0000256" key="1">
    <source>
        <dbReference type="ARBA" id="ARBA00000085"/>
    </source>
</evidence>